<dbReference type="InterPro" id="IPR017452">
    <property type="entry name" value="GPCR_Rhodpsn_7TM"/>
</dbReference>
<feature type="transmembrane region" description="Helical" evidence="10">
    <location>
        <begin position="59"/>
        <end position="79"/>
    </location>
</feature>
<dbReference type="GO" id="GO:0005886">
    <property type="term" value="C:plasma membrane"/>
    <property type="evidence" value="ECO:0007669"/>
    <property type="project" value="UniProtKB-SubCell"/>
</dbReference>
<evidence type="ECO:0000256" key="2">
    <source>
        <dbReference type="ARBA" id="ARBA00022475"/>
    </source>
</evidence>
<keyword evidence="2" id="KW-1003">Cell membrane</keyword>
<dbReference type="GO" id="GO:0043410">
    <property type="term" value="P:positive regulation of MAPK cascade"/>
    <property type="evidence" value="ECO:0007669"/>
    <property type="project" value="TreeGrafter"/>
</dbReference>
<reference evidence="12" key="1">
    <citation type="submission" date="2019-03" db="EMBL/GenBank/DDBJ databases">
        <title>Improved annotation for the trematode Fasciola hepatica.</title>
        <authorList>
            <person name="Choi Y.-J."/>
            <person name="Martin J."/>
            <person name="Mitreva M."/>
        </authorList>
    </citation>
    <scope>NUCLEOTIDE SEQUENCE [LARGE SCALE GENOMIC DNA]</scope>
</reference>
<dbReference type="SUPFAM" id="SSF81321">
    <property type="entry name" value="Family A G protein-coupled receptor-like"/>
    <property type="match status" value="1"/>
</dbReference>
<dbReference type="EMBL" id="JXXN02001208">
    <property type="protein sequence ID" value="THD25282.1"/>
    <property type="molecule type" value="Genomic_DNA"/>
</dbReference>
<evidence type="ECO:0000256" key="10">
    <source>
        <dbReference type="SAM" id="Phobius"/>
    </source>
</evidence>
<dbReference type="InterPro" id="IPR000276">
    <property type="entry name" value="GPCR_Rhodpsn"/>
</dbReference>
<accession>A0A4E0S055</accession>
<dbReference type="Pfam" id="PF00001">
    <property type="entry name" value="7tm_1"/>
    <property type="match status" value="1"/>
</dbReference>
<evidence type="ECO:0000313" key="13">
    <source>
        <dbReference type="Proteomes" id="UP000230066"/>
    </source>
</evidence>
<keyword evidence="13" id="KW-1185">Reference proteome</keyword>
<feature type="transmembrane region" description="Helical" evidence="10">
    <location>
        <begin position="140"/>
        <end position="163"/>
    </location>
</feature>
<evidence type="ECO:0000256" key="7">
    <source>
        <dbReference type="ARBA" id="ARBA00023170"/>
    </source>
</evidence>
<keyword evidence="4 10" id="KW-1133">Transmembrane helix</keyword>
<comment type="caution">
    <text evidence="12">The sequence shown here is derived from an EMBL/GenBank/DDBJ whole genome shotgun (WGS) entry which is preliminary data.</text>
</comment>
<keyword evidence="5" id="KW-0297">G-protein coupled receptor</keyword>
<evidence type="ECO:0000256" key="1">
    <source>
        <dbReference type="ARBA" id="ARBA00004651"/>
    </source>
</evidence>
<feature type="transmembrane region" description="Helical" evidence="10">
    <location>
        <begin position="99"/>
        <end position="119"/>
    </location>
</feature>
<dbReference type="AlphaFoldDB" id="A0A4E0S055"/>
<keyword evidence="6 10" id="KW-0472">Membrane</keyword>
<protein>
    <submittedName>
        <fullName evidence="12">Dopamine receptor 2</fullName>
    </submittedName>
</protein>
<evidence type="ECO:0000256" key="9">
    <source>
        <dbReference type="SAM" id="MobiDB-lite"/>
    </source>
</evidence>
<dbReference type="Gene3D" id="1.20.1070.10">
    <property type="entry name" value="Rhodopsin 7-helix transmembrane proteins"/>
    <property type="match status" value="2"/>
</dbReference>
<dbReference type="GO" id="GO:0071880">
    <property type="term" value="P:adenylate cyclase-activating adrenergic receptor signaling pathway"/>
    <property type="evidence" value="ECO:0007669"/>
    <property type="project" value="TreeGrafter"/>
</dbReference>
<dbReference type="SMART" id="SM01381">
    <property type="entry name" value="7TM_GPCR_Srsx"/>
    <property type="match status" value="1"/>
</dbReference>
<feature type="compositionally biased region" description="Low complexity" evidence="9">
    <location>
        <begin position="381"/>
        <end position="396"/>
    </location>
</feature>
<organism evidence="12 13">
    <name type="scientific">Fasciola hepatica</name>
    <name type="common">Liver fluke</name>
    <dbReference type="NCBI Taxonomy" id="6192"/>
    <lineage>
        <taxon>Eukaryota</taxon>
        <taxon>Metazoa</taxon>
        <taxon>Spiralia</taxon>
        <taxon>Lophotrochozoa</taxon>
        <taxon>Platyhelminthes</taxon>
        <taxon>Trematoda</taxon>
        <taxon>Digenea</taxon>
        <taxon>Plagiorchiida</taxon>
        <taxon>Echinostomata</taxon>
        <taxon>Echinostomatoidea</taxon>
        <taxon>Fasciolidae</taxon>
        <taxon>Fasciola</taxon>
    </lineage>
</organism>
<dbReference type="GO" id="GO:0004930">
    <property type="term" value="F:G protein-coupled receptor activity"/>
    <property type="evidence" value="ECO:0007669"/>
    <property type="project" value="UniProtKB-KW"/>
</dbReference>
<dbReference type="PANTHER" id="PTHR24248">
    <property type="entry name" value="ADRENERGIC RECEPTOR-RELATED G-PROTEIN COUPLED RECEPTOR"/>
    <property type="match status" value="1"/>
</dbReference>
<evidence type="ECO:0000259" key="11">
    <source>
        <dbReference type="PROSITE" id="PS50262"/>
    </source>
</evidence>
<gene>
    <name evidence="12" type="ORF">D915_004026</name>
</gene>
<proteinExistence type="predicted"/>
<feature type="transmembrane region" description="Helical" evidence="10">
    <location>
        <begin position="546"/>
        <end position="569"/>
    </location>
</feature>
<feature type="domain" description="G-protein coupled receptors family 1 profile" evidence="11">
    <location>
        <begin position="38"/>
        <end position="566"/>
    </location>
</feature>
<dbReference type="PROSITE" id="PS50262">
    <property type="entry name" value="G_PROTEIN_RECEP_F1_2"/>
    <property type="match status" value="1"/>
</dbReference>
<dbReference type="PANTHER" id="PTHR24248:SF185">
    <property type="entry name" value="DOPAMINE RECEPTOR 2"/>
    <property type="match status" value="1"/>
</dbReference>
<evidence type="ECO:0000256" key="4">
    <source>
        <dbReference type="ARBA" id="ARBA00022989"/>
    </source>
</evidence>
<sequence>MINSTIGDTLFLTDVSILWRNVAIGAILIATMALTVLGNLLVVFAVLREHHMRSNLTNRFLVSLAVADLLMGSVVMPFALMHTLRDGYWSFGRDWCDLWHAFDVLCSTASILNLCAIAIERFWATENPISYASQKTRRRCTIMLVSVWICSIAISFPAVAWWRRTDDYHDDGPNECHFTYDRAYLICSSLVSFYIPLVVMTSVYVKIYRTATKLIRSLQIGEKVVPCNVNKKNRLNAFKRAAQPTGTQGRNIFSTMSRLENPVDKVILRIHRGCRPKPNVTICVPTNDENPTDIHHNLSPMGQRIGVLHNPTSQPASNTSSANGFICGDCRGYLSTGLIPELGSGLSPFGHMHRLPGDQMVAPNVTTTTATIKNISTNNKIYSNSSNRNSNIINKNGTKTDNDQDAHDADVSVISRSTRACMTCCLKGNADPPVPVRTNQTNQPGDDSAYKEILKRGKITSQPSVARLVMHNTPEPGQSRAKQWVSRLRIFAATTRISKYVREQKAAKTLGLVMGLFIGCWLPFFVCNIIVAFSPQGVIESVTFQHVLIVVTWLGYVNSCINPIIYAHSMREFRRAFKRLLCSWWWDYANQKRFRNGKGRLYGVNRPNVTSNVPVRIDRHTMHEFSGKFGQLDCLELASKPEETHRFDMHLSTCNGYLVAPNDQTNQAYSPVWFCGSHTDATTTKKYVFKTGGLHSGPPSLVHQPNLSPAYLAQSTGTRKPRVLSVSHIPHTSPTTSSSLSVNKIQQKMGQMCSEATC</sequence>
<keyword evidence="7 12" id="KW-0675">Receptor</keyword>
<evidence type="ECO:0000256" key="5">
    <source>
        <dbReference type="ARBA" id="ARBA00023040"/>
    </source>
</evidence>
<keyword evidence="3 10" id="KW-0812">Transmembrane</keyword>
<comment type="subcellular location">
    <subcellularLocation>
        <location evidence="1">Cell membrane</location>
        <topology evidence="1">Multi-pass membrane protein</topology>
    </subcellularLocation>
</comment>
<feature type="transmembrane region" description="Helical" evidence="10">
    <location>
        <begin position="22"/>
        <end position="47"/>
    </location>
</feature>
<keyword evidence="8" id="KW-0807">Transducer</keyword>
<evidence type="ECO:0000256" key="8">
    <source>
        <dbReference type="ARBA" id="ARBA00023224"/>
    </source>
</evidence>
<evidence type="ECO:0000256" key="3">
    <source>
        <dbReference type="ARBA" id="ARBA00022692"/>
    </source>
</evidence>
<evidence type="ECO:0000313" key="12">
    <source>
        <dbReference type="EMBL" id="THD25282.1"/>
    </source>
</evidence>
<dbReference type="Proteomes" id="UP000230066">
    <property type="component" value="Unassembled WGS sequence"/>
</dbReference>
<dbReference type="PRINTS" id="PR00237">
    <property type="entry name" value="GPCRRHODOPSN"/>
</dbReference>
<feature type="region of interest" description="Disordered" evidence="9">
    <location>
        <begin position="381"/>
        <end position="406"/>
    </location>
</feature>
<evidence type="ECO:0000256" key="6">
    <source>
        <dbReference type="ARBA" id="ARBA00023136"/>
    </source>
</evidence>
<name>A0A4E0S055_FASHE</name>
<feature type="transmembrane region" description="Helical" evidence="10">
    <location>
        <begin position="509"/>
        <end position="534"/>
    </location>
</feature>
<feature type="transmembrane region" description="Helical" evidence="10">
    <location>
        <begin position="183"/>
        <end position="205"/>
    </location>
</feature>